<evidence type="ECO:0000259" key="2">
    <source>
        <dbReference type="Pfam" id="PF13439"/>
    </source>
</evidence>
<dbReference type="Pfam" id="PF00534">
    <property type="entry name" value="Glycos_transf_1"/>
    <property type="match status" value="1"/>
</dbReference>
<dbReference type="PANTHER" id="PTHR12526">
    <property type="entry name" value="GLYCOSYLTRANSFERASE"/>
    <property type="match status" value="1"/>
</dbReference>
<dbReference type="CDD" id="cd03812">
    <property type="entry name" value="GT4_CapH-like"/>
    <property type="match status" value="1"/>
</dbReference>
<reference evidence="3" key="1">
    <citation type="submission" date="2001-10" db="EMBL/GenBank/DDBJ databases">
        <title>Diversity of eps operons in Streptococcus thermophilus.</title>
        <authorList>
            <person name="Rallu F."/>
            <person name="Ehrlich D.S."/>
            <person name="Renault P."/>
        </authorList>
    </citation>
    <scope>NUCLEOTIDE SEQUENCE</scope>
</reference>
<organism evidence="3">
    <name type="scientific">Streptococcus thermophilus</name>
    <dbReference type="NCBI Taxonomy" id="1308"/>
    <lineage>
        <taxon>Bacteria</taxon>
        <taxon>Bacillati</taxon>
        <taxon>Bacillota</taxon>
        <taxon>Bacilli</taxon>
        <taxon>Lactobacillales</taxon>
        <taxon>Streptococcaceae</taxon>
        <taxon>Streptococcus</taxon>
    </lineage>
</organism>
<evidence type="ECO:0000259" key="1">
    <source>
        <dbReference type="Pfam" id="PF00534"/>
    </source>
</evidence>
<feature type="domain" description="Glycosyl transferase family 1" evidence="1">
    <location>
        <begin position="177"/>
        <end position="299"/>
    </location>
</feature>
<dbReference type="EMBL" id="LR822030">
    <property type="protein sequence ID" value="CAD0155771.1"/>
    <property type="molecule type" value="Genomic_DNA"/>
</dbReference>
<accession>Q8GMA0</accession>
<dbReference type="Proteomes" id="UP000509120">
    <property type="component" value="Chromosome"/>
</dbReference>
<dbReference type="SUPFAM" id="SSF53756">
    <property type="entry name" value="UDP-Glycosyltransferase/glycogen phosphorylase"/>
    <property type="match status" value="1"/>
</dbReference>
<dbReference type="InterPro" id="IPR028098">
    <property type="entry name" value="Glyco_trans_4-like_N"/>
</dbReference>
<reference evidence="4 5" key="2">
    <citation type="submission" date="2020-06" db="EMBL/GenBank/DDBJ databases">
        <authorList>
            <person name="Chuat V."/>
        </authorList>
    </citation>
    <scope>NUCLEOTIDE SEQUENCE [LARGE SCALE GENOMIC DNA]</scope>
    <source>
        <strain evidence="4">STH_CIRM_1046</strain>
    </source>
</reference>
<proteinExistence type="predicted"/>
<dbReference type="GO" id="GO:0016757">
    <property type="term" value="F:glycosyltransferase activity"/>
    <property type="evidence" value="ECO:0007669"/>
    <property type="project" value="InterPro"/>
</dbReference>
<dbReference type="RefSeq" id="WP_180483246.1">
    <property type="nucleotide sequence ID" value="NZ_CP065495.1"/>
</dbReference>
<dbReference type="Pfam" id="PF13439">
    <property type="entry name" value="Glyco_transf_4"/>
    <property type="match status" value="1"/>
</dbReference>
<name>Q8GMA0_STRTR</name>
<evidence type="ECO:0000313" key="3">
    <source>
        <dbReference type="EMBL" id="AAL23734.1"/>
    </source>
</evidence>
<protein>
    <submittedName>
        <fullName evidence="3">Eps3J</fullName>
    </submittedName>
</protein>
<dbReference type="EMBL" id="AY057915">
    <property type="protein sequence ID" value="AAL23734.1"/>
    <property type="molecule type" value="Genomic_DNA"/>
</dbReference>
<dbReference type="InterPro" id="IPR001296">
    <property type="entry name" value="Glyco_trans_1"/>
</dbReference>
<dbReference type="CAZy" id="GT4">
    <property type="family name" value="Glycosyltransferase Family 4"/>
</dbReference>
<evidence type="ECO:0000313" key="5">
    <source>
        <dbReference type="Proteomes" id="UP000509120"/>
    </source>
</evidence>
<gene>
    <name evidence="3" type="primary">eps3J</name>
    <name evidence="4" type="ORF">STHERMO_1128</name>
</gene>
<evidence type="ECO:0000313" key="4">
    <source>
        <dbReference type="EMBL" id="CAD0155771.1"/>
    </source>
</evidence>
<dbReference type="AlphaFoldDB" id="Q8GMA0"/>
<dbReference type="Gene3D" id="3.40.50.2000">
    <property type="entry name" value="Glycogen Phosphorylase B"/>
    <property type="match status" value="2"/>
</dbReference>
<sequence length="366" mass="42193">MKILQIPTGGLFSDGINSFIVEYVTAMDKSEMDIRVLATNNAEESTLQRVKESGCEVVSIPYRKQNIIKYFFKLFRYIAKEKIDIVHVHGSSAIMSVELLAAKLAGCKVRIAHSHNTICENQRVDQILRPVFDKLYTECFSCGQEAGKWLFGNRNFIVIPNGRSLKKYEYNQKKRLQYRKKLHIPDDALVIGHVGRFNEQKNHKYLIQIFYEFHKKYPKSYLVLIGTGDTVTKVKQQVTELELENYVIFIGAVNNVPDYLSAFDVMLLPSLYEGLPSVVIEWQISGLPCLISDNITNECKITSLVEFESIETTPETWAKDIVELKIEDRNINKDKIFKEVRDAGYDIDEDAKKLKELYESLYSFIK</sequence>
<feature type="domain" description="Glycosyltransferase subfamily 4-like N-terminal" evidence="2">
    <location>
        <begin position="14"/>
        <end position="125"/>
    </location>
</feature>